<keyword evidence="7" id="KW-0869">Chloride channel</keyword>
<keyword evidence="4 10" id="KW-1133">Transmembrane helix</keyword>
<evidence type="ECO:0000256" key="8">
    <source>
        <dbReference type="ARBA" id="ARBA00023214"/>
    </source>
</evidence>
<proteinExistence type="predicted"/>
<accession>A0A6C0E3Z8</accession>
<feature type="transmembrane region" description="Helical" evidence="10">
    <location>
        <begin position="153"/>
        <end position="178"/>
    </location>
</feature>
<dbReference type="InterPro" id="IPR001807">
    <property type="entry name" value="ClC"/>
</dbReference>
<keyword evidence="6 10" id="KW-0472">Membrane</keyword>
<dbReference type="InterPro" id="IPR050368">
    <property type="entry name" value="ClC-type_chloride_channel"/>
</dbReference>
<evidence type="ECO:0000256" key="2">
    <source>
        <dbReference type="ARBA" id="ARBA00022448"/>
    </source>
</evidence>
<keyword evidence="8" id="KW-0868">Chloride</keyword>
<dbReference type="Gene3D" id="1.10.3080.10">
    <property type="entry name" value="Clc chloride channel"/>
    <property type="match status" value="1"/>
</dbReference>
<evidence type="ECO:0000256" key="9">
    <source>
        <dbReference type="ARBA" id="ARBA00023303"/>
    </source>
</evidence>
<feature type="transmembrane region" description="Helical" evidence="10">
    <location>
        <begin position="230"/>
        <end position="254"/>
    </location>
</feature>
<feature type="transmembrane region" description="Helical" evidence="10">
    <location>
        <begin position="409"/>
        <end position="426"/>
    </location>
</feature>
<dbReference type="InterPro" id="IPR014743">
    <property type="entry name" value="Cl-channel_core"/>
</dbReference>
<evidence type="ECO:0000256" key="10">
    <source>
        <dbReference type="SAM" id="Phobius"/>
    </source>
</evidence>
<feature type="transmembrane region" description="Helical" evidence="10">
    <location>
        <begin position="190"/>
        <end position="208"/>
    </location>
</feature>
<keyword evidence="5" id="KW-0406">Ion transport</keyword>
<evidence type="ECO:0000256" key="7">
    <source>
        <dbReference type="ARBA" id="ARBA00023173"/>
    </source>
</evidence>
<dbReference type="EMBL" id="MN739731">
    <property type="protein sequence ID" value="QHT23452.1"/>
    <property type="molecule type" value="Genomic_DNA"/>
</dbReference>
<keyword evidence="9" id="KW-0407">Ion channel</keyword>
<feature type="transmembrane region" description="Helical" evidence="10">
    <location>
        <begin position="100"/>
        <end position="133"/>
    </location>
</feature>
<dbReference type="PANTHER" id="PTHR43427:SF6">
    <property type="entry name" value="CHLORIDE CHANNEL PROTEIN CLC-E"/>
    <property type="match status" value="1"/>
</dbReference>
<evidence type="ECO:0000256" key="5">
    <source>
        <dbReference type="ARBA" id="ARBA00023065"/>
    </source>
</evidence>
<feature type="transmembrane region" description="Helical" evidence="10">
    <location>
        <begin position="338"/>
        <end position="357"/>
    </location>
</feature>
<dbReference type="SUPFAM" id="SSF81340">
    <property type="entry name" value="Clc chloride channel"/>
    <property type="match status" value="1"/>
</dbReference>
<evidence type="ECO:0000256" key="4">
    <source>
        <dbReference type="ARBA" id="ARBA00022989"/>
    </source>
</evidence>
<dbReference type="PANTHER" id="PTHR43427">
    <property type="entry name" value="CHLORIDE CHANNEL PROTEIN CLC-E"/>
    <property type="match status" value="1"/>
</dbReference>
<reference evidence="11" key="1">
    <citation type="journal article" date="2020" name="Nature">
        <title>Giant virus diversity and host interactions through global metagenomics.</title>
        <authorList>
            <person name="Schulz F."/>
            <person name="Roux S."/>
            <person name="Paez-Espino D."/>
            <person name="Jungbluth S."/>
            <person name="Walsh D.A."/>
            <person name="Denef V.J."/>
            <person name="McMahon K.D."/>
            <person name="Konstantinidis K.T."/>
            <person name="Eloe-Fadrosh E.A."/>
            <person name="Kyrpides N.C."/>
            <person name="Woyke T."/>
        </authorList>
    </citation>
    <scope>NUCLEOTIDE SEQUENCE</scope>
    <source>
        <strain evidence="11">GVMAG-M-3300023179-116</strain>
    </source>
</reference>
<evidence type="ECO:0000313" key="11">
    <source>
        <dbReference type="EMBL" id="QHT23452.1"/>
    </source>
</evidence>
<dbReference type="PRINTS" id="PR00762">
    <property type="entry name" value="CLCHANNEL"/>
</dbReference>
<keyword evidence="2" id="KW-0813">Transport</keyword>
<keyword evidence="3 10" id="KW-0812">Transmembrane</keyword>
<dbReference type="GO" id="GO:0034707">
    <property type="term" value="C:chloride channel complex"/>
    <property type="evidence" value="ECO:0007669"/>
    <property type="project" value="UniProtKB-KW"/>
</dbReference>
<dbReference type="Pfam" id="PF00654">
    <property type="entry name" value="Voltage_CLC"/>
    <property type="match status" value="1"/>
</dbReference>
<feature type="transmembrane region" description="Helical" evidence="10">
    <location>
        <begin position="266"/>
        <end position="287"/>
    </location>
</feature>
<evidence type="ECO:0000256" key="1">
    <source>
        <dbReference type="ARBA" id="ARBA00004141"/>
    </source>
</evidence>
<organism evidence="11">
    <name type="scientific">viral metagenome</name>
    <dbReference type="NCBI Taxonomy" id="1070528"/>
    <lineage>
        <taxon>unclassified sequences</taxon>
        <taxon>metagenomes</taxon>
        <taxon>organismal metagenomes</taxon>
    </lineage>
</organism>
<evidence type="ECO:0000256" key="6">
    <source>
        <dbReference type="ARBA" id="ARBA00023136"/>
    </source>
</evidence>
<comment type="subcellular location">
    <subcellularLocation>
        <location evidence="1">Membrane</location>
        <topology evidence="1">Multi-pass membrane protein</topology>
    </subcellularLocation>
</comment>
<feature type="transmembrane region" description="Helical" evidence="10">
    <location>
        <begin position="46"/>
        <end position="68"/>
    </location>
</feature>
<protein>
    <submittedName>
        <fullName evidence="11">Uncharacterized protein</fullName>
    </submittedName>
</protein>
<name>A0A6C0E3Z8_9ZZZZ</name>
<dbReference type="AlphaFoldDB" id="A0A6C0E3Z8"/>
<feature type="transmembrane region" description="Helical" evidence="10">
    <location>
        <begin position="378"/>
        <end position="403"/>
    </location>
</feature>
<dbReference type="GO" id="GO:0005254">
    <property type="term" value="F:chloride channel activity"/>
    <property type="evidence" value="ECO:0007669"/>
    <property type="project" value="UniProtKB-KW"/>
</dbReference>
<evidence type="ECO:0000256" key="3">
    <source>
        <dbReference type="ARBA" id="ARBA00022692"/>
    </source>
</evidence>
<sequence>MIKTVIFLIIIIIVITKLNSHYRNLYNNVFQISENYIKSFLKTNPLFLYIYVPVLFFLASKVSLFEYANGYYVSHIKKMLLSVNKQSDKYNQPKPFIDELTIISIVVFSLISTISGSSLGSEAVMIYLSISLINYLYFSCKKLFNLDNINTEILIYTGYAIGFDATFTSLISTITYIFEKMFINHSNLLYSYHVIVLLLIVLLIHISIKDRNPIVVIDKIQFVYSNISNLLYIIIFSIIIGIVSFMFVSSFIFLYDTVKKNKYKDVLVVIFGLLLAFMIQTCGLFIIGTNEYVINEGFKNADTMDSSNNINVKFNYKNVIGKILNCIISLGSGLSGGMVIPSMTIGTGIGSLYSNLLTSKYFKPIQNIIPMTMPVQNIMYIGMVAFLSPMLDAPITSAVVINQISNQDFNTLPISIISSFISYYVYKKLHK</sequence>